<sequence length="727" mass="85499">MIQSITSEIAKDKEKYIKKICDSTNLKDGLHIKVNIDNDFNEDKVQYYLTDDKNSKMDIQEEEKLKDYFKSRQLLSGLMNDDANKALDTPRKKSLGTVYISLAFNNECSPYNENTENKKKFQSSEEMISHFQDIVYKKLENIGDEIEKTFKIDILQRTLEKEKQKIIREEEKLKNLDIKLKDGEEKLNILIEKDSPNTKIIKQKENIKKLLEKYDTQKEKFEMIKTNLDNLKNEELAYCDIKNIINDAREEERKKKVCLCSKYIEENLNKILLFAKEKIGNKKFLIKIYFYSESNKLDDSLDEYNKEYNFYLMNYIFNSGTTQVINGEIKGAISYGYNNNGSKPFLITKTCGLTSVKMHSLEEAINVKLANELLKLLSDSTSAQSFILNTINEDDITMGSGYSEKKIYDTSAGNEILKLHFKDKYIEDYDIRSIYNFNIITMFKKKIVCKNLLRKDKQFKLIKDTDKKNNLEYSVPFLLSKLIFVKVESLNKYSKYEISAPFFREKGAINYENNASIIFEKYKYKIHDFLNDVDVNENDKNYILDKFADECIEAYVNNLYMSDNFIFNLETLLNIKLNLLMEFRKENYILKALEDIEFKNEELLNNKDNFKIENDEEFYFYLGQAANFIESQSKAKASSNLDVVKYYTEKINPKALKDYLLDRFEAYSFRISNANLIFKKVFGEILSYKPKEKINKKKIEFYIGVCHDNVFFNKKKNEGEGALEDGK</sequence>
<evidence type="ECO:0000256" key="1">
    <source>
        <dbReference type="SAM" id="Coils"/>
    </source>
</evidence>
<accession>A0ABM9UMV6</accession>
<keyword evidence="3" id="KW-1185">Reference proteome</keyword>
<name>A0ABM9UMV6_SARVE</name>
<evidence type="ECO:0000313" key="2">
    <source>
        <dbReference type="EMBL" id="CUN58182.1"/>
    </source>
</evidence>
<evidence type="ECO:0000313" key="3">
    <source>
        <dbReference type="Proteomes" id="UP000095488"/>
    </source>
</evidence>
<keyword evidence="1" id="KW-0175">Coiled coil</keyword>
<proteinExistence type="predicted"/>
<reference evidence="2 3" key="1">
    <citation type="submission" date="2015-09" db="EMBL/GenBank/DDBJ databases">
        <authorList>
            <consortium name="Pathogen Informatics"/>
        </authorList>
    </citation>
    <scope>NUCLEOTIDE SEQUENCE [LARGE SCALE GENOMIC DNA]</scope>
    <source>
        <strain evidence="2 3">2789STDY5834858</strain>
    </source>
</reference>
<dbReference type="Proteomes" id="UP000095488">
    <property type="component" value="Unassembled WGS sequence"/>
</dbReference>
<gene>
    <name evidence="2" type="ORF">ERS852473_00541</name>
</gene>
<comment type="caution">
    <text evidence="2">The sequence shown here is derived from an EMBL/GenBank/DDBJ whole genome shotgun (WGS) entry which is preliminary data.</text>
</comment>
<organism evidence="2 3">
    <name type="scientific">Sarcina ventriculi</name>
    <name type="common">Clostridium ventriculi</name>
    <dbReference type="NCBI Taxonomy" id="1267"/>
    <lineage>
        <taxon>Bacteria</taxon>
        <taxon>Bacillati</taxon>
        <taxon>Bacillota</taxon>
        <taxon>Clostridia</taxon>
        <taxon>Eubacteriales</taxon>
        <taxon>Clostridiaceae</taxon>
        <taxon>Sarcina</taxon>
    </lineage>
</organism>
<feature type="coiled-coil region" evidence="1">
    <location>
        <begin position="152"/>
        <end position="234"/>
    </location>
</feature>
<dbReference type="RefSeq" id="WP_055257432.1">
    <property type="nucleotide sequence ID" value="NZ_CABIXL010000002.1"/>
</dbReference>
<dbReference type="EMBL" id="CYZR01000002">
    <property type="protein sequence ID" value="CUN58182.1"/>
    <property type="molecule type" value="Genomic_DNA"/>
</dbReference>
<protein>
    <submittedName>
        <fullName evidence="2">Uncharacterized protein</fullName>
    </submittedName>
</protein>